<feature type="region of interest" description="Disordered" evidence="5">
    <location>
        <begin position="1487"/>
        <end position="1553"/>
    </location>
</feature>
<reference evidence="7 8" key="1">
    <citation type="submission" date="2023-10" db="EMBL/GenBank/DDBJ databases">
        <authorList>
            <person name="Maclean D."/>
            <person name="Macfadyen A."/>
        </authorList>
    </citation>
    <scope>NUCLEOTIDE SEQUENCE [LARGE SCALE GENOMIC DNA]</scope>
</reference>
<evidence type="ECO:0000256" key="1">
    <source>
        <dbReference type="ARBA" id="ARBA00000451"/>
    </source>
</evidence>
<sequence length="2042" mass="215121">MAPRQDSVLSRAAKTLEEAETSSDCDKGLSELKAAVASLHTTAEAHSISSTSLKKLSARWAPGLISVLKAASAQLSREAVDSTSAQSLANALEEGIKALELFRGCLNGRPIELELHRHAIVCKLIAHQHYGLAKQQACKILSVFSRQPSGSLQCNTHASSTAASVSFRLTELPKDIEHDTAHLVVATSINIILCSVSSQDGGSTDELAPLVALLEQVQPWLRLLPEADARKQHGLLSKYLCKAAVLARGPGHSIDNTEAEALALSLGRWALRAAAAAHVAQRAAQVFTTLADAMSADESQHLLTAAMEDISAEATQDPMWHASEGISTLAADMARAAQTDGTSERAALLLEILQRSDNKHAWMCAFQLIASALPSTGISRETELESVRCLEMATGHLQRLLADACGPVSSRKALLTAVLRSLHALQRALTHMQESNAASELVLAAAEGLQLAPQALTALEALESHEGPQEAPSRSSARLQEQAASCLMAAASSRAVLALQAADEARRACHSTVGTSGLTSSADDTNNNSSSSRWQEVQRLTVEAVEHMVSALSAEGLHSGIQMSCTAALAPPAAELSFLAALQGQQEAQARLDRLFAESWRLQAPPAYLGSACRGCRLLQMLRPEATCSSGEGPGSLLVSGQSGQQLAQLAADSAQQPLQEPWRSACRGRAHLLAAAQLQREGHLVQGLSEAGEALRHSGASMHHPKLLEDRASGSSAPGQWQVTWQYLACLLRNGELYEQLGAWEDASVALKEGLQLAQSIGAQAVEAMFAVRLADIHAKQHSFDRAAALLQCANEALGSSSAPVQLCIAAHAAAVRALASQLGGDYARAGEHCRAGIQLASRALQQAGAGANSAAEPRQRCGLRAEGAKQTSAGARLNAEAHASSARRRSRARRADDVAAALAEREAAAQLAQLHIRRAECLQQAGGAAGARQSLHDARDVWCQCSCTGGAEAFPLQTAAVLYHEAFLELEDDDKTTGATHTECQIGCLRPNPSAPLSQPMCKSTKPPAGRNSRKGKQPQAPAQAPAEHAAAADSRRGRALCRLLTAWRLGRGLPSLSRRIAGALAELLGRLGLPWAAALFLHASLGAAVTAQYAAVTASRRAALQRQVARAGRARAAPSAEAAAEADACSGILEALKTDSFTSSIWNDAHAGSEIDLELLEAEARAHLEGRLRACPEGTAMVTLGRRPLQGSHWLLMRCILGATPQLVQIEAAGEDAVEELAALLEESAASMHAQKSSRAEKAAWWRTRIALDARLQRLCASLQTRLGPWLPMLLGRPEGLSPEAGARMMDRARACVDSTLGTRADASPALLEALGTLMQGCDAQGEARMAQGVQQLCSAAGLQLIDAQGKKLGAELRAIGLEAMPAVQSTAGRPLQDISNNQHTAELPSQGLAGLPKHSNRQILDSHSLKLASDEAQSCLRSAAPLDHSPDTQEHMCSAPAQTLSRSRAHPVQETECREQQLQLVAEEEADCILRATTRRGKGTLVGSQASGRTASTATKPRRRTAKVSSDDIPGSVSPSEQREGSRELSEADAGARGVGAGGAGAESAPCNDTALSAACHTPAPRRRPQDDVEMDGAVGAAPTPILPMTARRKGRFAAMQTLQVPSTAIRPANHTPAQDFAAVSSAHTAAAALPPKTPHAPVRNVPGRENVAVAEGTGVGKQGKVRRTSKDPAEKRSARSTSTHGSADDEQDAHSRTPFILHRAPLEGLDATVGSLGTRMRALSLSAAQQQRQQRMPALSAPEQEAAPPMQRRCPVVLILDDCLQSLPWESLPALRSQRIFRAPSLACAHATALRTRSTPTGADAGASEASDALAAAHAQSSSAHEIGVDAHDAVYVLNPSGDLAHTQDTFQGLFQQQPGWQGSVGMPGMTAPALSEALRQRSLFVFCGHGAGQQHLPSRALRRQRSCAASLLMGCSSGRLAGGGQHYEPCGPILAYLLGGCPVAVGNLWDVTDRDIDRFAMALLEKWLGMHARSKSTGIGAARLGNEESSQSIEEEVCISRSVSQSRNVCRLPHLIGAAPVCYGIPTAIRLQPSDA</sequence>
<dbReference type="GO" id="GO:0006508">
    <property type="term" value="P:proteolysis"/>
    <property type="evidence" value="ECO:0007669"/>
    <property type="project" value="InterPro"/>
</dbReference>
<dbReference type="InterPro" id="IPR030397">
    <property type="entry name" value="SEPARIN_core_dom"/>
</dbReference>
<comment type="caution">
    <text evidence="7">The sequence shown here is derived from an EMBL/GenBank/DDBJ whole genome shotgun (WGS) entry which is preliminary data.</text>
</comment>
<evidence type="ECO:0000259" key="6">
    <source>
        <dbReference type="PROSITE" id="PS51700"/>
    </source>
</evidence>
<dbReference type="EMBL" id="CAUYUE010000005">
    <property type="protein sequence ID" value="CAK0772471.1"/>
    <property type="molecule type" value="Genomic_DNA"/>
</dbReference>
<keyword evidence="8" id="KW-1185">Reference proteome</keyword>
<dbReference type="PANTHER" id="PTHR12792:SF0">
    <property type="entry name" value="SEPARIN"/>
    <property type="match status" value="1"/>
</dbReference>
<feature type="region of interest" description="Disordered" evidence="5">
    <location>
        <begin position="869"/>
        <end position="894"/>
    </location>
</feature>
<feature type="region of interest" description="Disordered" evidence="5">
    <location>
        <begin position="1565"/>
        <end position="1589"/>
    </location>
</feature>
<keyword evidence="4" id="KW-0159">Chromosome partition</keyword>
<keyword evidence="3" id="KW-0378">Hydrolase</keyword>
<feature type="region of interest" description="Disordered" evidence="5">
    <location>
        <begin position="993"/>
        <end position="1036"/>
    </location>
</feature>
<organism evidence="7 8">
    <name type="scientific">Coccomyxa viridis</name>
    <dbReference type="NCBI Taxonomy" id="1274662"/>
    <lineage>
        <taxon>Eukaryota</taxon>
        <taxon>Viridiplantae</taxon>
        <taxon>Chlorophyta</taxon>
        <taxon>core chlorophytes</taxon>
        <taxon>Trebouxiophyceae</taxon>
        <taxon>Trebouxiophyceae incertae sedis</taxon>
        <taxon>Coccomyxaceae</taxon>
        <taxon>Coccomyxa</taxon>
    </lineage>
</organism>
<feature type="compositionally biased region" description="Low complexity" evidence="5">
    <location>
        <begin position="1020"/>
        <end position="1035"/>
    </location>
</feature>
<feature type="compositionally biased region" description="Basic and acidic residues" evidence="5">
    <location>
        <begin position="1673"/>
        <end position="1682"/>
    </location>
</feature>
<feature type="region of interest" description="Disordered" evidence="5">
    <location>
        <begin position="1729"/>
        <end position="1752"/>
    </location>
</feature>
<dbReference type="GO" id="GO:0005737">
    <property type="term" value="C:cytoplasm"/>
    <property type="evidence" value="ECO:0007669"/>
    <property type="project" value="TreeGrafter"/>
</dbReference>
<gene>
    <name evidence="7" type="ORF">CVIRNUC_003966</name>
</gene>
<feature type="compositionally biased region" description="Low complexity" evidence="5">
    <location>
        <begin position="519"/>
        <end position="532"/>
    </location>
</feature>
<protein>
    <recommendedName>
        <fullName evidence="2">separase</fullName>
        <ecNumber evidence="2">3.4.22.49</ecNumber>
    </recommendedName>
</protein>
<evidence type="ECO:0000313" key="8">
    <source>
        <dbReference type="Proteomes" id="UP001314263"/>
    </source>
</evidence>
<feature type="region of interest" description="Disordered" evidence="5">
    <location>
        <begin position="1428"/>
        <end position="1456"/>
    </location>
</feature>
<feature type="compositionally biased region" description="Basic and acidic residues" evidence="5">
    <location>
        <begin position="1525"/>
        <end position="1534"/>
    </location>
</feature>
<feature type="compositionally biased region" description="Polar residues" evidence="5">
    <location>
        <begin position="1490"/>
        <end position="1503"/>
    </location>
</feature>
<dbReference type="Proteomes" id="UP001314263">
    <property type="component" value="Unassembled WGS sequence"/>
</dbReference>
<evidence type="ECO:0000313" key="7">
    <source>
        <dbReference type="EMBL" id="CAK0772471.1"/>
    </source>
</evidence>
<accession>A0AAV1I1Q3</accession>
<dbReference type="GO" id="GO:0005634">
    <property type="term" value="C:nucleus"/>
    <property type="evidence" value="ECO:0007669"/>
    <property type="project" value="InterPro"/>
</dbReference>
<dbReference type="PANTHER" id="PTHR12792">
    <property type="entry name" value="EXTRA SPINDLE POLES 1-RELATED"/>
    <property type="match status" value="1"/>
</dbReference>
<feature type="region of interest" description="Disordered" evidence="5">
    <location>
        <begin position="1"/>
        <end position="21"/>
    </location>
</feature>
<dbReference type="Pfam" id="PF25110">
    <property type="entry name" value="TPR_ESP1"/>
    <property type="match status" value="1"/>
</dbReference>
<feature type="region of interest" description="Disordered" evidence="5">
    <location>
        <begin position="1658"/>
        <end position="1699"/>
    </location>
</feature>
<dbReference type="GO" id="GO:0004197">
    <property type="term" value="F:cysteine-type endopeptidase activity"/>
    <property type="evidence" value="ECO:0007669"/>
    <property type="project" value="InterPro"/>
</dbReference>
<feature type="domain" description="Peptidase C50" evidence="6">
    <location>
        <begin position="1836"/>
        <end position="1932"/>
    </location>
</feature>
<dbReference type="EC" id="3.4.22.49" evidence="2"/>
<dbReference type="Pfam" id="PF03568">
    <property type="entry name" value="Separin_C"/>
    <property type="match status" value="2"/>
</dbReference>
<proteinExistence type="predicted"/>
<feature type="region of interest" description="Disordered" evidence="5">
    <location>
        <begin position="512"/>
        <end position="534"/>
    </location>
</feature>
<evidence type="ECO:0000256" key="4">
    <source>
        <dbReference type="ARBA" id="ARBA00022829"/>
    </source>
</evidence>
<dbReference type="InterPro" id="IPR011990">
    <property type="entry name" value="TPR-like_helical_dom_sf"/>
</dbReference>
<dbReference type="SUPFAM" id="SSF48452">
    <property type="entry name" value="TPR-like"/>
    <property type="match status" value="1"/>
</dbReference>
<comment type="catalytic activity">
    <reaction evidence="1">
        <text>All bonds known to be hydrolyzed by this endopeptidase have arginine in P1 and an acidic residue in P4. P6 is often occupied by an acidic residue or by a hydroxy-amino-acid residue, the phosphorylation of which enhances cleavage.</text>
        <dbReference type="EC" id="3.4.22.49"/>
    </reaction>
</comment>
<dbReference type="InterPro" id="IPR005314">
    <property type="entry name" value="Peptidase_C50"/>
</dbReference>
<dbReference type="GO" id="GO:0051307">
    <property type="term" value="P:meiotic chromosome separation"/>
    <property type="evidence" value="ECO:0007669"/>
    <property type="project" value="TreeGrafter"/>
</dbReference>
<dbReference type="PROSITE" id="PS51700">
    <property type="entry name" value="SEPARIN"/>
    <property type="match status" value="1"/>
</dbReference>
<feature type="compositionally biased region" description="Low complexity" evidence="5">
    <location>
        <begin position="1729"/>
        <end position="1740"/>
    </location>
</feature>
<name>A0AAV1I1Q3_9CHLO</name>
<evidence type="ECO:0000256" key="3">
    <source>
        <dbReference type="ARBA" id="ARBA00022801"/>
    </source>
</evidence>
<dbReference type="GO" id="GO:0072686">
    <property type="term" value="C:mitotic spindle"/>
    <property type="evidence" value="ECO:0007669"/>
    <property type="project" value="TreeGrafter"/>
</dbReference>
<dbReference type="InterPro" id="IPR056933">
    <property type="entry name" value="TPR_ESP1"/>
</dbReference>
<evidence type="ECO:0000256" key="2">
    <source>
        <dbReference type="ARBA" id="ARBA00012489"/>
    </source>
</evidence>
<evidence type="ECO:0000256" key="5">
    <source>
        <dbReference type="SAM" id="MobiDB-lite"/>
    </source>
</evidence>